<dbReference type="SMART" id="SM00855">
    <property type="entry name" value="PGAM"/>
    <property type="match status" value="1"/>
</dbReference>
<accession>A0A2T3N327</accession>
<proteinExistence type="predicted"/>
<name>A0A2T3N327_9GAMM</name>
<reference evidence="1 2" key="1">
    <citation type="submission" date="2018-03" db="EMBL/GenBank/DDBJ databases">
        <title>Whole genome sequencing of Histamine producing bacteria.</title>
        <authorList>
            <person name="Butler K."/>
        </authorList>
    </citation>
    <scope>NUCLEOTIDE SEQUENCE [LARGE SCALE GENOMIC DNA]</scope>
    <source>
        <strain evidence="1 2">DSM 16190</strain>
    </source>
</reference>
<comment type="caution">
    <text evidence="1">The sequence shown here is derived from an EMBL/GenBank/DDBJ whole genome shotgun (WGS) entry which is preliminary data.</text>
</comment>
<evidence type="ECO:0000313" key="1">
    <source>
        <dbReference type="EMBL" id="PSW06776.1"/>
    </source>
</evidence>
<dbReference type="RefSeq" id="WP_107282139.1">
    <property type="nucleotide sequence ID" value="NZ_PYMC01000002.1"/>
</dbReference>
<keyword evidence="2" id="KW-1185">Reference proteome</keyword>
<dbReference type="InterPro" id="IPR013078">
    <property type="entry name" value="His_Pase_superF_clade-1"/>
</dbReference>
<dbReference type="Gene3D" id="3.40.50.1240">
    <property type="entry name" value="Phosphoglycerate mutase-like"/>
    <property type="match status" value="1"/>
</dbReference>
<dbReference type="CDD" id="cd07067">
    <property type="entry name" value="HP_PGM_like"/>
    <property type="match status" value="1"/>
</dbReference>
<dbReference type="Proteomes" id="UP000240904">
    <property type="component" value="Unassembled WGS sequence"/>
</dbReference>
<protein>
    <submittedName>
        <fullName evidence="1">Histidine phosphatase family protein</fullName>
    </submittedName>
</protein>
<dbReference type="AlphaFoldDB" id="A0A2T3N327"/>
<dbReference type="OrthoDB" id="9810154at2"/>
<dbReference type="PANTHER" id="PTHR47623:SF1">
    <property type="entry name" value="OS09G0287300 PROTEIN"/>
    <property type="match status" value="1"/>
</dbReference>
<sequence length="163" mass="18397">MKQLFLLRHAKSSWDDPTLDDHDRPLNKRGMRDASAMVERLNALLATPQRVVTSSAIRAHQTAHIFAQGLANTPELEISTELYTGSAFELLAQIKATEDRLKRVMMVCHNPAINDLVNMLGFEIENVPTCGIIVFGFNVSSWQELENGKVVPIYYDFPKRIKS</sequence>
<evidence type="ECO:0000313" key="2">
    <source>
        <dbReference type="Proteomes" id="UP000240904"/>
    </source>
</evidence>
<dbReference type="PANTHER" id="PTHR47623">
    <property type="entry name" value="OS09G0287300 PROTEIN"/>
    <property type="match status" value="1"/>
</dbReference>
<dbReference type="Pfam" id="PF00300">
    <property type="entry name" value="His_Phos_1"/>
    <property type="match status" value="1"/>
</dbReference>
<organism evidence="1 2">
    <name type="scientific">Photobacterium lipolyticum</name>
    <dbReference type="NCBI Taxonomy" id="266810"/>
    <lineage>
        <taxon>Bacteria</taxon>
        <taxon>Pseudomonadati</taxon>
        <taxon>Pseudomonadota</taxon>
        <taxon>Gammaproteobacteria</taxon>
        <taxon>Vibrionales</taxon>
        <taxon>Vibrionaceae</taxon>
        <taxon>Photobacterium</taxon>
    </lineage>
</organism>
<dbReference type="SUPFAM" id="SSF53254">
    <property type="entry name" value="Phosphoglycerate mutase-like"/>
    <property type="match status" value="1"/>
</dbReference>
<dbReference type="InterPro" id="IPR029033">
    <property type="entry name" value="His_PPase_superfam"/>
</dbReference>
<dbReference type="EMBL" id="PYMC01000002">
    <property type="protein sequence ID" value="PSW06776.1"/>
    <property type="molecule type" value="Genomic_DNA"/>
</dbReference>
<gene>
    <name evidence="1" type="ORF">C9I89_04420</name>
</gene>